<protein>
    <submittedName>
        <fullName evidence="1">Uncharacterized protein</fullName>
    </submittedName>
</protein>
<name>A0A1K1ZZ37_9GAMM</name>
<accession>A0A1K1ZZ37</accession>
<dbReference type="RefSeq" id="WP_218163528.1">
    <property type="nucleotide sequence ID" value="NZ_FPJW01000014.1"/>
</dbReference>
<proteinExistence type="predicted"/>
<dbReference type="EMBL" id="FPJW01000014">
    <property type="protein sequence ID" value="SFX78876.1"/>
    <property type="molecule type" value="Genomic_DNA"/>
</dbReference>
<sequence>MKKAPWKDYQGEDIFEGSVISHPSGQQGTVVFDGTRLHVEDQWLVDYGSEIKSRLILQIGAKGQAIRI</sequence>
<dbReference type="AlphaFoldDB" id="A0A1K1ZZ37"/>
<organism evidence="1 2">
    <name type="scientific">Marinospirillum alkaliphilum DSM 21637</name>
    <dbReference type="NCBI Taxonomy" id="1122209"/>
    <lineage>
        <taxon>Bacteria</taxon>
        <taxon>Pseudomonadati</taxon>
        <taxon>Pseudomonadota</taxon>
        <taxon>Gammaproteobacteria</taxon>
        <taxon>Oceanospirillales</taxon>
        <taxon>Oceanospirillaceae</taxon>
        <taxon>Marinospirillum</taxon>
    </lineage>
</organism>
<reference evidence="1 2" key="1">
    <citation type="submission" date="2016-11" db="EMBL/GenBank/DDBJ databases">
        <authorList>
            <person name="Jaros S."/>
            <person name="Januszkiewicz K."/>
            <person name="Wedrychowicz H."/>
        </authorList>
    </citation>
    <scope>NUCLEOTIDE SEQUENCE [LARGE SCALE GENOMIC DNA]</scope>
    <source>
        <strain evidence="1 2">DSM 21637</strain>
    </source>
</reference>
<keyword evidence="2" id="KW-1185">Reference proteome</keyword>
<gene>
    <name evidence="1" type="ORF">SAMN02745752_02889</name>
</gene>
<dbReference type="Proteomes" id="UP000182350">
    <property type="component" value="Unassembled WGS sequence"/>
</dbReference>
<evidence type="ECO:0000313" key="1">
    <source>
        <dbReference type="EMBL" id="SFX78876.1"/>
    </source>
</evidence>
<evidence type="ECO:0000313" key="2">
    <source>
        <dbReference type="Proteomes" id="UP000182350"/>
    </source>
</evidence>